<proteinExistence type="predicted"/>
<sequence length="192" mass="22318">MSLSKYIVNFDELTDDLKKKLLEIIDDELRDKYPQLNTDNIELLLESIKELLPSIRYEGLKNKIEDFILYKNEGIQKIEGRLLDIPPVVKNTIEIFKFDKDIFLTGLHFNQTGWKKEDKYSLEINKNKIIDSSATKEIGEHKHFNTYFKVNANTPISFILHNNSGNSRQVVVDLEYLEIKDSDIINIINGGI</sequence>
<organism evidence="1 2">
    <name type="scientific">Clostridium estertheticum</name>
    <dbReference type="NCBI Taxonomy" id="238834"/>
    <lineage>
        <taxon>Bacteria</taxon>
        <taxon>Bacillati</taxon>
        <taxon>Bacillota</taxon>
        <taxon>Clostridia</taxon>
        <taxon>Eubacteriales</taxon>
        <taxon>Clostridiaceae</taxon>
        <taxon>Clostridium</taxon>
    </lineage>
</organism>
<protein>
    <submittedName>
        <fullName evidence="1">Uncharacterized protein</fullName>
    </submittedName>
</protein>
<reference evidence="1" key="1">
    <citation type="submission" date="2021-11" db="EMBL/GenBank/DDBJ databases">
        <title>Clostridia strains as spoilage organisms.</title>
        <authorList>
            <person name="Wambui J."/>
            <person name="Stevens M.J.A."/>
            <person name="Stephan R."/>
        </authorList>
    </citation>
    <scope>NUCLEOTIDE SEQUENCE</scope>
    <source>
        <strain evidence="1">CF009</strain>
    </source>
</reference>
<accession>A0AA47EJ92</accession>
<dbReference type="EMBL" id="CP086239">
    <property type="protein sequence ID" value="WAG61243.1"/>
    <property type="molecule type" value="Genomic_DNA"/>
</dbReference>
<gene>
    <name evidence="1" type="ORF">LL038_03045</name>
</gene>
<dbReference type="Proteomes" id="UP001164733">
    <property type="component" value="Chromosome"/>
</dbReference>
<name>A0AA47EJ92_9CLOT</name>
<evidence type="ECO:0000313" key="2">
    <source>
        <dbReference type="Proteomes" id="UP001164733"/>
    </source>
</evidence>
<dbReference type="AlphaFoldDB" id="A0AA47EJ92"/>
<evidence type="ECO:0000313" key="1">
    <source>
        <dbReference type="EMBL" id="WAG61243.1"/>
    </source>
</evidence>